<dbReference type="SUPFAM" id="SSF51316">
    <property type="entry name" value="Mss4-like"/>
    <property type="match status" value="1"/>
</dbReference>
<sequence length="691" mass="75707">MPLGRATKFGSQAAQDSASHLSSSPTSEPVSHVSTSPQSHLLSQTQSQAQSPSAISPSHSQPQSLPPSSSAQPVNVPRWPSGVPTSHGPSRVEHTNSRKHLSREHSTNFSSSLRRQRSNSRSASKSSFTIDTLRPDEIRSAIAVLGSYFPREETPSSSQLSARVDRAPHLTLGVFVSLPPPMVAGPLSVSGDLRRRLIGVLSATAAPAHIMQSMYGHSQSSLARVVCIQDFGVEQGYRHQRIGSRLLSEFIRRLQVPEYGSAPHQQEYEIVSVVCPMKRRSFFEEFGFRFHSFSYESRAMDPWIEMRRHVSGHVLPSLDTSFAQEDWADQHSLLSAISSPATQGLSFNTTRADMAALSLSTSSERGLNTRPASPLPFGAMSFSPANMSPLDTTSATSNEQSISFLLHKAHIGDGAARDLGLAPPLSARPQPKRNPGKAFEAIFGEAMASKTFSETFQTALKSRIVDFKYGLNLYPLLCPNEACDCTLVARKSAEWTMRETGPLTDTVASIKGEDTSSHVDNPEVAHAPWAIAMSQACTESTATIGPVRGFWHVPNPMGFDNVTFTRNMEWTVPSPTTPLPTSMARTSSSSNQHSRRRDSRNSMSTLRQTLRMHEAPQRESSDSAVPDMPDDCHWDVTPGEVRTIKYIMCPDCGCGPLGFSILPRGTTEESQQSVMQNNDCYLAVFRVRYYV</sequence>
<dbReference type="PANTHER" id="PTHR10908:SF0">
    <property type="entry name" value="SEROTONIN N-ACETYLTRANSFERASE"/>
    <property type="match status" value="1"/>
</dbReference>
<feature type="region of interest" description="Disordered" evidence="6">
    <location>
        <begin position="574"/>
        <end position="629"/>
    </location>
</feature>
<dbReference type="OrthoDB" id="30840at2759"/>
<dbReference type="STRING" id="425265.A8QA54"/>
<dbReference type="PANTHER" id="PTHR10908">
    <property type="entry name" value="SEROTONIN N-ACETYLTRANSFERASE"/>
    <property type="match status" value="1"/>
</dbReference>
<protein>
    <recommendedName>
        <fullName evidence="7">N-acetyltransferase domain-containing protein</fullName>
    </recommendedName>
</protein>
<name>A8QA54_MALGO</name>
<gene>
    <name evidence="8" type="ORF">MGL_3613</name>
</gene>
<dbReference type="GO" id="GO:0015031">
    <property type="term" value="P:protein transport"/>
    <property type="evidence" value="ECO:0007669"/>
    <property type="project" value="UniProtKB-KW"/>
</dbReference>
<proteinExistence type="predicted"/>
<keyword evidence="2" id="KW-0344">Guanine-nucleotide releasing factor</keyword>
<dbReference type="InParanoid" id="A8QA54"/>
<dbReference type="InterPro" id="IPR000182">
    <property type="entry name" value="GNAT_dom"/>
</dbReference>
<dbReference type="InterPro" id="IPR007515">
    <property type="entry name" value="Mss4"/>
</dbReference>
<keyword evidence="9" id="KW-1185">Reference proteome</keyword>
<dbReference type="InterPro" id="IPR011057">
    <property type="entry name" value="Mss4-like_sf"/>
</dbReference>
<dbReference type="GO" id="GO:0005737">
    <property type="term" value="C:cytoplasm"/>
    <property type="evidence" value="ECO:0007669"/>
    <property type="project" value="TreeGrafter"/>
</dbReference>
<dbReference type="GO" id="GO:0004059">
    <property type="term" value="F:aralkylamine N-acetyltransferase activity"/>
    <property type="evidence" value="ECO:0007669"/>
    <property type="project" value="TreeGrafter"/>
</dbReference>
<dbReference type="VEuPathDB" id="FungiDB:MGL_3613"/>
<dbReference type="Proteomes" id="UP000008837">
    <property type="component" value="Unassembled WGS sequence"/>
</dbReference>
<dbReference type="GO" id="GO:0005085">
    <property type="term" value="F:guanyl-nucleotide exchange factor activity"/>
    <property type="evidence" value="ECO:0007669"/>
    <property type="project" value="UniProtKB-KW"/>
</dbReference>
<dbReference type="Gene3D" id="2.170.150.10">
    <property type="entry name" value="Metal Binding Protein, Guanine Nucleotide Exchange Factor, Chain A"/>
    <property type="match status" value="1"/>
</dbReference>
<evidence type="ECO:0000313" key="8">
    <source>
        <dbReference type="EMBL" id="EDP41932.1"/>
    </source>
</evidence>
<dbReference type="InterPro" id="IPR011323">
    <property type="entry name" value="Mss4/transl-control_tumour"/>
</dbReference>
<keyword evidence="4" id="KW-0653">Protein transport</keyword>
<keyword evidence="5" id="KW-0012">Acyltransferase</keyword>
<dbReference type="RefSeq" id="XP_001729146.1">
    <property type="nucleotide sequence ID" value="XM_001729094.1"/>
</dbReference>
<dbReference type="EMBL" id="AAYY01000014">
    <property type="protein sequence ID" value="EDP41932.1"/>
    <property type="molecule type" value="Genomic_DNA"/>
</dbReference>
<feature type="compositionally biased region" description="Basic and acidic residues" evidence="6">
    <location>
        <begin position="611"/>
        <end position="621"/>
    </location>
</feature>
<evidence type="ECO:0000313" key="9">
    <source>
        <dbReference type="Proteomes" id="UP000008837"/>
    </source>
</evidence>
<evidence type="ECO:0000256" key="5">
    <source>
        <dbReference type="ARBA" id="ARBA00023315"/>
    </source>
</evidence>
<feature type="domain" description="N-acetyltransferase" evidence="7">
    <location>
        <begin position="128"/>
        <end position="311"/>
    </location>
</feature>
<dbReference type="AlphaFoldDB" id="A8QA54"/>
<dbReference type="GO" id="GO:0007264">
    <property type="term" value="P:small GTPase-mediated signal transduction"/>
    <property type="evidence" value="ECO:0007669"/>
    <property type="project" value="InterPro"/>
</dbReference>
<comment type="caution">
    <text evidence="8">The sequence shown here is derived from an EMBL/GenBank/DDBJ whole genome shotgun (WGS) entry which is preliminary data.</text>
</comment>
<dbReference type="CDD" id="cd04301">
    <property type="entry name" value="NAT_SF"/>
    <property type="match status" value="1"/>
</dbReference>
<feature type="region of interest" description="Disordered" evidence="6">
    <location>
        <begin position="1"/>
        <end position="128"/>
    </location>
</feature>
<dbReference type="Gene3D" id="3.40.630.30">
    <property type="match status" value="1"/>
</dbReference>
<feature type="compositionally biased region" description="Polar residues" evidence="6">
    <location>
        <begin position="9"/>
        <end position="33"/>
    </location>
</feature>
<dbReference type="Pfam" id="PF04421">
    <property type="entry name" value="Mss4"/>
    <property type="match status" value="1"/>
</dbReference>
<dbReference type="OMA" id="ARIVCIH"/>
<keyword evidence="1" id="KW-0813">Transport</keyword>
<feature type="compositionally biased region" description="Low complexity" evidence="6">
    <location>
        <begin position="34"/>
        <end position="73"/>
    </location>
</feature>
<dbReference type="PROSITE" id="PS51186">
    <property type="entry name" value="GNAT"/>
    <property type="match status" value="1"/>
</dbReference>
<evidence type="ECO:0000256" key="4">
    <source>
        <dbReference type="ARBA" id="ARBA00022927"/>
    </source>
</evidence>
<evidence type="ECO:0000256" key="1">
    <source>
        <dbReference type="ARBA" id="ARBA00022448"/>
    </source>
</evidence>
<evidence type="ECO:0000259" key="7">
    <source>
        <dbReference type="PROSITE" id="PS51186"/>
    </source>
</evidence>
<accession>A8QA54</accession>
<evidence type="ECO:0000256" key="6">
    <source>
        <dbReference type="SAM" id="MobiDB-lite"/>
    </source>
</evidence>
<reference evidence="8 9" key="1">
    <citation type="journal article" date="2007" name="Proc. Natl. Acad. Sci. U.S.A.">
        <title>Dandruff-associated Malassezia genomes reveal convergent and divergent virulence traits shared with plant and human fungal pathogens.</title>
        <authorList>
            <person name="Xu J."/>
            <person name="Saunders C.W."/>
            <person name="Hu P."/>
            <person name="Grant R.A."/>
            <person name="Boekhout T."/>
            <person name="Kuramae E.E."/>
            <person name="Kronstad J.W."/>
            <person name="Deangelis Y.M."/>
            <person name="Reeder N.L."/>
            <person name="Johnstone K.R."/>
            <person name="Leland M."/>
            <person name="Fieno A.M."/>
            <person name="Begley W.M."/>
            <person name="Sun Y."/>
            <person name="Lacey M.P."/>
            <person name="Chaudhary T."/>
            <person name="Keough T."/>
            <person name="Chu L."/>
            <person name="Sears R."/>
            <person name="Yuan B."/>
            <person name="Dawson T.L.Jr."/>
        </authorList>
    </citation>
    <scope>NUCLEOTIDE SEQUENCE [LARGE SCALE GENOMIC DNA]</scope>
    <source>
        <strain evidence="9">ATCC MYA-4612 / CBS 7966</strain>
    </source>
</reference>
<feature type="compositionally biased region" description="Polar residues" evidence="6">
    <location>
        <begin position="583"/>
        <end position="592"/>
    </location>
</feature>
<dbReference type="InterPro" id="IPR016181">
    <property type="entry name" value="Acyl_CoA_acyltransferase"/>
</dbReference>
<dbReference type="PROSITE" id="PS51796">
    <property type="entry name" value="MSS4"/>
    <property type="match status" value="1"/>
</dbReference>
<dbReference type="GeneID" id="5853452"/>
<evidence type="ECO:0000256" key="2">
    <source>
        <dbReference type="ARBA" id="ARBA00022658"/>
    </source>
</evidence>
<organism evidence="8 9">
    <name type="scientific">Malassezia globosa (strain ATCC MYA-4612 / CBS 7966)</name>
    <name type="common">Dandruff-associated fungus</name>
    <dbReference type="NCBI Taxonomy" id="425265"/>
    <lineage>
        <taxon>Eukaryota</taxon>
        <taxon>Fungi</taxon>
        <taxon>Dikarya</taxon>
        <taxon>Basidiomycota</taxon>
        <taxon>Ustilaginomycotina</taxon>
        <taxon>Malasseziomycetes</taxon>
        <taxon>Malasseziales</taxon>
        <taxon>Malasseziaceae</taxon>
        <taxon>Malassezia</taxon>
    </lineage>
</organism>
<keyword evidence="3" id="KW-0808">Transferase</keyword>
<dbReference type="SUPFAM" id="SSF55729">
    <property type="entry name" value="Acyl-CoA N-acyltransferases (Nat)"/>
    <property type="match status" value="1"/>
</dbReference>
<evidence type="ECO:0000256" key="3">
    <source>
        <dbReference type="ARBA" id="ARBA00022679"/>
    </source>
</evidence>
<dbReference type="InterPro" id="IPR051635">
    <property type="entry name" value="SNAT-like"/>
</dbReference>
<dbReference type="KEGG" id="mgl:MGL_3613"/>